<dbReference type="RefSeq" id="WP_067498947.1">
    <property type="nucleotide sequence ID" value="NZ_SNXK01000018.1"/>
</dbReference>
<gene>
    <name evidence="1" type="ORF">DFR75_1181</name>
</gene>
<accession>A0A4R6NXK7</accession>
<name>A0A4R6NXK7_NOCIG</name>
<dbReference type="EMBL" id="SNXK01000018">
    <property type="protein sequence ID" value="TDP28215.1"/>
    <property type="molecule type" value="Genomic_DNA"/>
</dbReference>
<keyword evidence="2" id="KW-1185">Reference proteome</keyword>
<dbReference type="AlphaFoldDB" id="A0A4R6NXK7"/>
<comment type="caution">
    <text evidence="1">The sequence shown here is derived from an EMBL/GenBank/DDBJ whole genome shotgun (WGS) entry which is preliminary data.</text>
</comment>
<reference evidence="1 2" key="1">
    <citation type="submission" date="2019-03" db="EMBL/GenBank/DDBJ databases">
        <title>Genomic Encyclopedia of Type Strains, Phase IV (KMG-IV): sequencing the most valuable type-strain genomes for metagenomic binning, comparative biology and taxonomic classification.</title>
        <authorList>
            <person name="Goeker M."/>
        </authorList>
    </citation>
    <scope>NUCLEOTIDE SEQUENCE [LARGE SCALE GENOMIC DNA]</scope>
    <source>
        <strain evidence="1 2">DSM 44496</strain>
    </source>
</reference>
<evidence type="ECO:0000313" key="1">
    <source>
        <dbReference type="EMBL" id="TDP28215.1"/>
    </source>
</evidence>
<dbReference type="Proteomes" id="UP000295087">
    <property type="component" value="Unassembled WGS sequence"/>
</dbReference>
<sequence>MSPQGYVLSDSRAGGERRVQMLLPDGQLWEYSSVRRDAPDGAVCDLLATFDDPYMSSRSGSVTIGKFMFAADTSSGALLASTKNYDDETYRDLDPSDALAEFATGFHSS</sequence>
<evidence type="ECO:0000313" key="2">
    <source>
        <dbReference type="Proteomes" id="UP000295087"/>
    </source>
</evidence>
<proteinExistence type="predicted"/>
<protein>
    <submittedName>
        <fullName evidence="1">Uncharacterized protein</fullName>
    </submittedName>
</protein>
<organism evidence="1 2">
    <name type="scientific">Nocardia ignorata</name>
    <dbReference type="NCBI Taxonomy" id="145285"/>
    <lineage>
        <taxon>Bacteria</taxon>
        <taxon>Bacillati</taxon>
        <taxon>Actinomycetota</taxon>
        <taxon>Actinomycetes</taxon>
        <taxon>Mycobacteriales</taxon>
        <taxon>Nocardiaceae</taxon>
        <taxon>Nocardia</taxon>
    </lineage>
</organism>